<dbReference type="Gene3D" id="3.40.710.10">
    <property type="entry name" value="DD-peptidase/beta-lactamase superfamily"/>
    <property type="match status" value="1"/>
</dbReference>
<dbReference type="PANTHER" id="PTHR46825:SF9">
    <property type="entry name" value="BETA-LACTAMASE-RELATED DOMAIN-CONTAINING PROTEIN"/>
    <property type="match status" value="1"/>
</dbReference>
<dbReference type="SUPFAM" id="SSF56601">
    <property type="entry name" value="beta-lactamase/transpeptidase-like"/>
    <property type="match status" value="1"/>
</dbReference>
<comment type="caution">
    <text evidence="2">The sequence shown here is derived from an EMBL/GenBank/DDBJ whole genome shotgun (WGS) entry which is preliminary data.</text>
</comment>
<proteinExistence type="predicted"/>
<dbReference type="EMBL" id="JAUKTR010000006">
    <property type="protein sequence ID" value="MDO1560478.1"/>
    <property type="molecule type" value="Genomic_DNA"/>
</dbReference>
<dbReference type="InterPro" id="IPR050491">
    <property type="entry name" value="AmpC-like"/>
</dbReference>
<keyword evidence="3" id="KW-1185">Reference proteome</keyword>
<evidence type="ECO:0000313" key="2">
    <source>
        <dbReference type="EMBL" id="MDO1560478.1"/>
    </source>
</evidence>
<dbReference type="RefSeq" id="WP_302110909.1">
    <property type="nucleotide sequence ID" value="NZ_JAUKTR010000006.1"/>
</dbReference>
<dbReference type="Pfam" id="PF00144">
    <property type="entry name" value="Beta-lactamase"/>
    <property type="match status" value="1"/>
</dbReference>
<dbReference type="EC" id="3.1.1.103" evidence="2"/>
<gene>
    <name evidence="2" type="ORF">Q0812_13675</name>
</gene>
<protein>
    <submittedName>
        <fullName evidence="2">Serine hydrolase domain-containing protein</fullName>
        <ecNumber evidence="2">3.1.1.103</ecNumber>
    </submittedName>
</protein>
<reference evidence="2" key="1">
    <citation type="submission" date="2023-07" db="EMBL/GenBank/DDBJ databases">
        <title>Brevundimonas soil sp. nov., isolated from the soil of chemical plant.</title>
        <authorList>
            <person name="Wu N."/>
        </authorList>
    </citation>
    <scope>NUCLEOTIDE SEQUENCE</scope>
    <source>
        <strain evidence="2">XZ-24</strain>
    </source>
</reference>
<dbReference type="InterPro" id="IPR001466">
    <property type="entry name" value="Beta-lactam-related"/>
</dbReference>
<dbReference type="InterPro" id="IPR012338">
    <property type="entry name" value="Beta-lactam/transpept-like"/>
</dbReference>
<organism evidence="2 3">
    <name type="scientific">Peiella sedimenti</name>
    <dbReference type="NCBI Taxonomy" id="3061083"/>
    <lineage>
        <taxon>Bacteria</taxon>
        <taxon>Pseudomonadati</taxon>
        <taxon>Pseudomonadota</taxon>
        <taxon>Alphaproteobacteria</taxon>
        <taxon>Caulobacterales</taxon>
        <taxon>Caulobacteraceae</taxon>
        <taxon>Peiella</taxon>
    </lineage>
</organism>
<evidence type="ECO:0000313" key="3">
    <source>
        <dbReference type="Proteomes" id="UP001169063"/>
    </source>
</evidence>
<evidence type="ECO:0000259" key="1">
    <source>
        <dbReference type="Pfam" id="PF00144"/>
    </source>
</evidence>
<dbReference type="Proteomes" id="UP001169063">
    <property type="component" value="Unassembled WGS sequence"/>
</dbReference>
<name>A0ABT8SQZ5_9CAUL</name>
<accession>A0ABT8SQZ5</accession>
<dbReference type="PANTHER" id="PTHR46825">
    <property type="entry name" value="D-ALANYL-D-ALANINE-CARBOXYPEPTIDASE/ENDOPEPTIDASE AMPH"/>
    <property type="match status" value="1"/>
</dbReference>
<sequence length="328" mass="34652">MSPALALACCLALTPAPEPGRIEVTGGSGGTSVTAYGYADIEAGAPVTPETVFRLSSLTKSFTAVAVLTLVQDGRLGLDDTIGQLLPDTLPAWRDITVEQLLNQTSGLSGDMTPILRDITRDWTPVQMIQALAGIPPQAPPGQAFAYSNLNYWLLGRIIEARSGQPYWSYMGERLFAPLGLTHLMPGETAVLIPHRARGYVRDADGGLSNAPYFSGTIGYAAGGLVGTALDLALWHRALSEGRVLEPDLLSLLGRSGQTSGGPTGYGMGWYVEEEVGGVTLHHGGSSPGFRSCVFWIPGDGRFAAVLANSEDGGEPCEVARRLLNQAR</sequence>
<dbReference type="GO" id="GO:0016787">
    <property type="term" value="F:hydrolase activity"/>
    <property type="evidence" value="ECO:0007669"/>
    <property type="project" value="UniProtKB-KW"/>
</dbReference>
<keyword evidence="2" id="KW-0378">Hydrolase</keyword>
<feature type="domain" description="Beta-lactamase-related" evidence="1">
    <location>
        <begin position="31"/>
        <end position="323"/>
    </location>
</feature>